<dbReference type="Proteomes" id="UP001596409">
    <property type="component" value="Unassembled WGS sequence"/>
</dbReference>
<keyword evidence="2" id="KW-1185">Reference proteome</keyword>
<dbReference type="RefSeq" id="WP_189875863.1">
    <property type="nucleotide sequence ID" value="NZ_BMWA01000018.1"/>
</dbReference>
<organism evidence="1 2">
    <name type="scientific">Streptomyces viridiviolaceus</name>
    <dbReference type="NCBI Taxonomy" id="68282"/>
    <lineage>
        <taxon>Bacteria</taxon>
        <taxon>Bacillati</taxon>
        <taxon>Actinomycetota</taxon>
        <taxon>Actinomycetes</taxon>
        <taxon>Kitasatosporales</taxon>
        <taxon>Streptomycetaceae</taxon>
        <taxon>Streptomyces</taxon>
    </lineage>
</organism>
<dbReference type="EMBL" id="JBHSYM010000049">
    <property type="protein sequence ID" value="MFC7014561.1"/>
    <property type="molecule type" value="Genomic_DNA"/>
</dbReference>
<evidence type="ECO:0000313" key="1">
    <source>
        <dbReference type="EMBL" id="MFC7014561.1"/>
    </source>
</evidence>
<sequence>MREDLPFSPPGRVLDGKELQKVVRVVAEDKGLWAEQLQHRTNDRGYAEVFLDE</sequence>
<name>A0ABW2E388_9ACTN</name>
<accession>A0ABW2E388</accession>
<protein>
    <submittedName>
        <fullName evidence="1">Uncharacterized protein</fullName>
    </submittedName>
</protein>
<evidence type="ECO:0000313" key="2">
    <source>
        <dbReference type="Proteomes" id="UP001596409"/>
    </source>
</evidence>
<reference evidence="2" key="1">
    <citation type="journal article" date="2019" name="Int. J. Syst. Evol. Microbiol.">
        <title>The Global Catalogue of Microorganisms (GCM) 10K type strain sequencing project: providing services to taxonomists for standard genome sequencing and annotation.</title>
        <authorList>
            <consortium name="The Broad Institute Genomics Platform"/>
            <consortium name="The Broad Institute Genome Sequencing Center for Infectious Disease"/>
            <person name="Wu L."/>
            <person name="Ma J."/>
        </authorList>
    </citation>
    <scope>NUCLEOTIDE SEQUENCE [LARGE SCALE GENOMIC DNA]</scope>
    <source>
        <strain evidence="2">JCM 4855</strain>
    </source>
</reference>
<gene>
    <name evidence="1" type="ORF">ACFQMH_23185</name>
</gene>
<comment type="caution">
    <text evidence="1">The sequence shown here is derived from an EMBL/GenBank/DDBJ whole genome shotgun (WGS) entry which is preliminary data.</text>
</comment>
<proteinExistence type="predicted"/>